<keyword evidence="12" id="KW-1185">Reference proteome</keyword>
<evidence type="ECO:0000256" key="7">
    <source>
        <dbReference type="ARBA" id="ARBA00022840"/>
    </source>
</evidence>
<dbReference type="EMBL" id="SZZH01000004">
    <property type="protein sequence ID" value="TKV57848.1"/>
    <property type="molecule type" value="Genomic_DNA"/>
</dbReference>
<dbReference type="AlphaFoldDB" id="A0A4U6QCV5"/>
<feature type="transmembrane region" description="Helical" evidence="9">
    <location>
        <begin position="270"/>
        <end position="293"/>
    </location>
</feature>
<dbReference type="PANTHER" id="PTHR24421:SF10">
    <property type="entry name" value="NITRATE_NITRITE SENSOR PROTEIN NARQ"/>
    <property type="match status" value="1"/>
</dbReference>
<keyword evidence="9" id="KW-1133">Transmembrane helix</keyword>
<dbReference type="InterPro" id="IPR003594">
    <property type="entry name" value="HATPase_dom"/>
</dbReference>
<dbReference type="Gene3D" id="1.20.5.1930">
    <property type="match status" value="1"/>
</dbReference>
<feature type="transmembrane region" description="Helical" evidence="9">
    <location>
        <begin position="107"/>
        <end position="129"/>
    </location>
</feature>
<evidence type="ECO:0000256" key="5">
    <source>
        <dbReference type="ARBA" id="ARBA00022741"/>
    </source>
</evidence>
<dbReference type="Pfam" id="PF07730">
    <property type="entry name" value="HisKA_3"/>
    <property type="match status" value="1"/>
</dbReference>
<dbReference type="RefSeq" id="WP_137450932.1">
    <property type="nucleotide sequence ID" value="NZ_SZZH01000004.1"/>
</dbReference>
<dbReference type="GO" id="GO:0000155">
    <property type="term" value="F:phosphorelay sensor kinase activity"/>
    <property type="evidence" value="ECO:0007669"/>
    <property type="project" value="InterPro"/>
</dbReference>
<dbReference type="Gene3D" id="3.30.565.10">
    <property type="entry name" value="Histidine kinase-like ATPase, C-terminal domain"/>
    <property type="match status" value="1"/>
</dbReference>
<dbReference type="InterPro" id="IPR011712">
    <property type="entry name" value="Sig_transdc_His_kin_sub3_dim/P"/>
</dbReference>
<evidence type="ECO:0000256" key="4">
    <source>
        <dbReference type="ARBA" id="ARBA00022679"/>
    </source>
</evidence>
<evidence type="ECO:0000313" key="11">
    <source>
        <dbReference type="EMBL" id="TKV57848.1"/>
    </source>
</evidence>
<keyword evidence="9" id="KW-0812">Transmembrane</keyword>
<proteinExistence type="predicted"/>
<dbReference type="CDD" id="cd16917">
    <property type="entry name" value="HATPase_UhpB-NarQ-NarX-like"/>
    <property type="match status" value="1"/>
</dbReference>
<evidence type="ECO:0000256" key="1">
    <source>
        <dbReference type="ARBA" id="ARBA00000085"/>
    </source>
</evidence>
<organism evidence="11 12">
    <name type="scientific">Nakamurella flava</name>
    <dbReference type="NCBI Taxonomy" id="2576308"/>
    <lineage>
        <taxon>Bacteria</taxon>
        <taxon>Bacillati</taxon>
        <taxon>Actinomycetota</taxon>
        <taxon>Actinomycetes</taxon>
        <taxon>Nakamurellales</taxon>
        <taxon>Nakamurellaceae</taxon>
        <taxon>Nakamurella</taxon>
    </lineage>
</organism>
<keyword evidence="5" id="KW-0547">Nucleotide-binding</keyword>
<protein>
    <recommendedName>
        <fullName evidence="2">histidine kinase</fullName>
        <ecNumber evidence="2">2.7.13.3</ecNumber>
    </recommendedName>
</protein>
<feature type="transmembrane region" description="Helical" evidence="9">
    <location>
        <begin position="236"/>
        <end position="258"/>
    </location>
</feature>
<comment type="caution">
    <text evidence="11">The sequence shown here is derived from an EMBL/GenBank/DDBJ whole genome shotgun (WGS) entry which is preliminary data.</text>
</comment>
<name>A0A4U6QCV5_9ACTN</name>
<keyword evidence="8" id="KW-0902">Two-component regulatory system</keyword>
<dbReference type="InterPro" id="IPR036890">
    <property type="entry name" value="HATPase_C_sf"/>
</dbReference>
<keyword evidence="4" id="KW-0808">Transferase</keyword>
<reference evidence="11 12" key="1">
    <citation type="submission" date="2019-05" db="EMBL/GenBank/DDBJ databases">
        <title>Nakamurella sp. N5BH11, whole genome shotgun sequence.</title>
        <authorList>
            <person name="Tuo L."/>
        </authorList>
    </citation>
    <scope>NUCLEOTIDE SEQUENCE [LARGE SCALE GENOMIC DNA]</scope>
    <source>
        <strain evidence="11 12">N5BH11</strain>
    </source>
</reference>
<evidence type="ECO:0000259" key="10">
    <source>
        <dbReference type="SMART" id="SM00387"/>
    </source>
</evidence>
<feature type="transmembrane region" description="Helical" evidence="9">
    <location>
        <begin position="15"/>
        <end position="35"/>
    </location>
</feature>
<keyword evidence="6" id="KW-0418">Kinase</keyword>
<evidence type="ECO:0000256" key="6">
    <source>
        <dbReference type="ARBA" id="ARBA00022777"/>
    </source>
</evidence>
<dbReference type="GO" id="GO:0046983">
    <property type="term" value="F:protein dimerization activity"/>
    <property type="evidence" value="ECO:0007669"/>
    <property type="project" value="InterPro"/>
</dbReference>
<feature type="transmembrane region" description="Helical" evidence="9">
    <location>
        <begin position="141"/>
        <end position="161"/>
    </location>
</feature>
<comment type="catalytic activity">
    <reaction evidence="1">
        <text>ATP + protein L-histidine = ADP + protein N-phospho-L-histidine.</text>
        <dbReference type="EC" id="2.7.13.3"/>
    </reaction>
</comment>
<dbReference type="EC" id="2.7.13.3" evidence="2"/>
<dbReference type="SUPFAM" id="SSF55874">
    <property type="entry name" value="ATPase domain of HSP90 chaperone/DNA topoisomerase II/histidine kinase"/>
    <property type="match status" value="1"/>
</dbReference>
<feature type="domain" description="Histidine kinase/HSP90-like ATPase" evidence="10">
    <location>
        <begin position="551"/>
        <end position="646"/>
    </location>
</feature>
<feature type="transmembrane region" description="Helical" evidence="9">
    <location>
        <begin position="299"/>
        <end position="319"/>
    </location>
</feature>
<evidence type="ECO:0000256" key="8">
    <source>
        <dbReference type="ARBA" id="ARBA00023012"/>
    </source>
</evidence>
<gene>
    <name evidence="11" type="ORF">FDO65_17115</name>
</gene>
<dbReference type="Proteomes" id="UP000306985">
    <property type="component" value="Unassembled WGS sequence"/>
</dbReference>
<dbReference type="OrthoDB" id="5242012at2"/>
<dbReference type="InterPro" id="IPR050482">
    <property type="entry name" value="Sensor_HK_TwoCompSys"/>
</dbReference>
<keyword evidence="3" id="KW-0597">Phosphoprotein</keyword>
<dbReference type="GO" id="GO:0005524">
    <property type="term" value="F:ATP binding"/>
    <property type="evidence" value="ECO:0007669"/>
    <property type="project" value="UniProtKB-KW"/>
</dbReference>
<dbReference type="SMART" id="SM00387">
    <property type="entry name" value="HATPase_c"/>
    <property type="match status" value="1"/>
</dbReference>
<feature type="transmembrane region" description="Helical" evidence="9">
    <location>
        <begin position="77"/>
        <end position="101"/>
    </location>
</feature>
<dbReference type="Pfam" id="PF02518">
    <property type="entry name" value="HATPase_c"/>
    <property type="match status" value="1"/>
</dbReference>
<feature type="transmembrane region" description="Helical" evidence="9">
    <location>
        <begin position="47"/>
        <end position="65"/>
    </location>
</feature>
<dbReference type="GO" id="GO:0016020">
    <property type="term" value="C:membrane"/>
    <property type="evidence" value="ECO:0007669"/>
    <property type="project" value="InterPro"/>
</dbReference>
<keyword evidence="7" id="KW-0067">ATP-binding</keyword>
<keyword evidence="9" id="KW-0472">Membrane</keyword>
<sequence length="646" mass="66078">MAPTDPRPRVRGRGALLGSVAGLVGVVVASTLPWLDPEFRLSAPTRWAMGVAGAAVLAVAAHARADRRWTGIRSVPTLGVALGVAMLAYPVLMSVAAAGLGGPGTELAAAAFHVVPLTLVQLIPVLAASRVSGRRHRRWETAVIATAGVSAVATGLGLLVLPQVTALLVVGQLTWFGGFVLAPAGAWSAVRGAAGEARRRAVVAGLAAPLPPAVIGWCLLVAALGTSLGWSDDSAVTGLLLGYSVGCAAAAGLAMVAVGPSASGLLTVRAVVAALHTLLAVLAVIVGLAVALMATSLDLPAPAALAVGAGATALVALPWMSLQAWIRRVVDPAREFADAIAADGNGPDEARAAVALQVLRDIVQDPTLALCWRVDDETWVDTDLEPVPALGFVDPVDLARDGDGRATVRAHPGTAAVRSRLTALGDCSAVLRPALLQIRVARELIRADAAAERERERLRQDLHDGLQGRLLGLALHLQLSGAELDDPTARLLVAETVGSLRDLVHDVRALGGGSLPEVLVHGGLPAALPVLLDPVAALVDLRLTPQRFEASLEATAYFIVGEAVSNALKHAAAARIQVDVTGPDPGPDGRRLSVVVRDDGRGGADPRLGTGLRRLAERVAGHGGVLLVRDNEAGGTVVEAVLPCGS</sequence>
<evidence type="ECO:0000256" key="3">
    <source>
        <dbReference type="ARBA" id="ARBA00022553"/>
    </source>
</evidence>
<evidence type="ECO:0000256" key="2">
    <source>
        <dbReference type="ARBA" id="ARBA00012438"/>
    </source>
</evidence>
<feature type="transmembrane region" description="Helical" evidence="9">
    <location>
        <begin position="202"/>
        <end position="224"/>
    </location>
</feature>
<evidence type="ECO:0000313" key="12">
    <source>
        <dbReference type="Proteomes" id="UP000306985"/>
    </source>
</evidence>
<accession>A0A4U6QCV5</accession>
<evidence type="ECO:0000256" key="9">
    <source>
        <dbReference type="SAM" id="Phobius"/>
    </source>
</evidence>
<feature type="transmembrane region" description="Helical" evidence="9">
    <location>
        <begin position="167"/>
        <end position="190"/>
    </location>
</feature>
<dbReference type="PANTHER" id="PTHR24421">
    <property type="entry name" value="NITRATE/NITRITE SENSOR PROTEIN NARX-RELATED"/>
    <property type="match status" value="1"/>
</dbReference>